<protein>
    <submittedName>
        <fullName evidence="2">Uncharacterized protein</fullName>
    </submittedName>
</protein>
<evidence type="ECO:0000256" key="1">
    <source>
        <dbReference type="SAM" id="Phobius"/>
    </source>
</evidence>
<proteinExistence type="predicted"/>
<reference evidence="2" key="1">
    <citation type="submission" date="2021-01" db="EMBL/GenBank/DDBJ databases">
        <authorList>
            <person name="Corre E."/>
            <person name="Pelletier E."/>
            <person name="Niang G."/>
            <person name="Scheremetjew M."/>
            <person name="Finn R."/>
            <person name="Kale V."/>
            <person name="Holt S."/>
            <person name="Cochrane G."/>
            <person name="Meng A."/>
            <person name="Brown T."/>
            <person name="Cohen L."/>
        </authorList>
    </citation>
    <scope>NUCLEOTIDE SEQUENCE</scope>
    <source>
        <strain evidence="2">Isolate 1302-5</strain>
    </source>
</reference>
<sequence>MPSAVAERIAATGPFDVEYGRPRCWFEGLVATLLGLGLFLGATAPALSSIPVCVRAREASGSGEPPKISSVSMDVRCRRRGRPDVDADPSSRVLPVPTLLLGDGSDKVLPSLRACSVLTINGGRIWHFVFDGLPIPVVTLGIS</sequence>
<organism evidence="2">
    <name type="scientific">Odontella aurita</name>
    <dbReference type="NCBI Taxonomy" id="265563"/>
    <lineage>
        <taxon>Eukaryota</taxon>
        <taxon>Sar</taxon>
        <taxon>Stramenopiles</taxon>
        <taxon>Ochrophyta</taxon>
        <taxon>Bacillariophyta</taxon>
        <taxon>Mediophyceae</taxon>
        <taxon>Biddulphiophycidae</taxon>
        <taxon>Eupodiscales</taxon>
        <taxon>Odontellaceae</taxon>
        <taxon>Odontella</taxon>
    </lineage>
</organism>
<gene>
    <name evidence="2" type="ORF">OAUR00152_LOCUS12348</name>
</gene>
<evidence type="ECO:0000313" key="2">
    <source>
        <dbReference type="EMBL" id="CAE2232106.1"/>
    </source>
</evidence>
<keyword evidence="1" id="KW-0812">Transmembrane</keyword>
<dbReference type="EMBL" id="HBKQ01018235">
    <property type="protein sequence ID" value="CAE2232106.1"/>
    <property type="molecule type" value="Transcribed_RNA"/>
</dbReference>
<keyword evidence="1" id="KW-0472">Membrane</keyword>
<dbReference type="AlphaFoldDB" id="A0A7S4IKP5"/>
<feature type="transmembrane region" description="Helical" evidence="1">
    <location>
        <begin position="25"/>
        <end position="47"/>
    </location>
</feature>
<name>A0A7S4IKP5_9STRA</name>
<accession>A0A7S4IKP5</accession>
<keyword evidence="1" id="KW-1133">Transmembrane helix</keyword>